<evidence type="ECO:0000256" key="1">
    <source>
        <dbReference type="ARBA" id="ARBA00001933"/>
    </source>
</evidence>
<dbReference type="CDD" id="cd01561">
    <property type="entry name" value="CBS_like"/>
    <property type="match status" value="1"/>
</dbReference>
<dbReference type="InterPro" id="IPR050214">
    <property type="entry name" value="Cys_Synth/Cystath_Beta-Synth"/>
</dbReference>
<evidence type="ECO:0000256" key="9">
    <source>
        <dbReference type="ARBA" id="ARBA00079153"/>
    </source>
</evidence>
<evidence type="ECO:0000256" key="3">
    <source>
        <dbReference type="ARBA" id="ARBA00007103"/>
    </source>
</evidence>
<evidence type="ECO:0000259" key="10">
    <source>
        <dbReference type="Pfam" id="PF00291"/>
    </source>
</evidence>
<comment type="caution">
    <text evidence="11">The sequence shown here is derived from an EMBL/GenBank/DDBJ whole genome shotgun (WGS) entry which is preliminary data.</text>
</comment>
<dbReference type="InterPro" id="IPR001926">
    <property type="entry name" value="TrpB-like_PALP"/>
</dbReference>
<dbReference type="GO" id="GO:0004124">
    <property type="term" value="F:cysteine synthase activity"/>
    <property type="evidence" value="ECO:0007669"/>
    <property type="project" value="UniProtKB-EC"/>
</dbReference>
<gene>
    <name evidence="11" type="ORF">D7N80_16380</name>
</gene>
<dbReference type="InterPro" id="IPR036052">
    <property type="entry name" value="TrpB-like_PALP_sf"/>
</dbReference>
<dbReference type="Gene3D" id="3.40.50.1100">
    <property type="match status" value="2"/>
</dbReference>
<evidence type="ECO:0000256" key="5">
    <source>
        <dbReference type="ARBA" id="ARBA00022898"/>
    </source>
</evidence>
<comment type="pathway">
    <text evidence="2">Amino-acid biosynthesis; L-cysteine biosynthesis; L-cysteine from L-serine: step 2/2.</text>
</comment>
<protein>
    <recommendedName>
        <fullName evidence="7">Cysteine synthase B</fullName>
        <ecNumber evidence="4">2.5.1.47</ecNumber>
    </recommendedName>
    <alternativeName>
        <fullName evidence="8">O-acetylserine (thiol)-lyase B</fullName>
    </alternativeName>
    <alternativeName>
        <fullName evidence="9">O-acetylserine sulfhydrylase B</fullName>
    </alternativeName>
</protein>
<dbReference type="SUPFAM" id="SSF53686">
    <property type="entry name" value="Tryptophan synthase beta subunit-like PLP-dependent enzymes"/>
    <property type="match status" value="1"/>
</dbReference>
<organism evidence="11">
    <name type="scientific">Salmonella enterica I</name>
    <dbReference type="NCBI Taxonomy" id="59201"/>
    <lineage>
        <taxon>Bacteria</taxon>
        <taxon>Pseudomonadati</taxon>
        <taxon>Pseudomonadota</taxon>
        <taxon>Gammaproteobacteria</taxon>
        <taxon>Enterobacterales</taxon>
        <taxon>Enterobacteriaceae</taxon>
        <taxon>Salmonella</taxon>
    </lineage>
</organism>
<evidence type="ECO:0000256" key="2">
    <source>
        <dbReference type="ARBA" id="ARBA00004962"/>
    </source>
</evidence>
<keyword evidence="5" id="KW-0663">Pyridoxal phosphate</keyword>
<dbReference type="FunFam" id="3.40.50.1100:FF:000003">
    <property type="entry name" value="Cystathionine beta-synthase"/>
    <property type="match status" value="1"/>
</dbReference>
<dbReference type="Proteomes" id="UP000885348">
    <property type="component" value="Unassembled WGS sequence"/>
</dbReference>
<feature type="domain" description="Tryptophan synthase beta chain-like PALP" evidence="10">
    <location>
        <begin position="3"/>
        <end position="288"/>
    </location>
</feature>
<dbReference type="AlphaFoldDB" id="A0A3R1AX44"/>
<accession>A0A3R1AX44</accession>
<sequence length="294" mass="32399">MNILDHMGNTPIVEIKNIYNQKFGRVWVKLEEFNPGGSIKSRVGLKMINDAEEAGLLSNGSRLIEPTGGNTGIGLALASAIKGYKLTLVIPDNFSEEKVNTLKRYGVDILRSDHRTGPGSHIRMVHDILKEESQYIFLDQFSNISNPNSHYLFTGNEIIIQMKNNISAFICGVGSGGTIAGVGRRLKELNAEIKIIGVQPNGCDIKNGIFTPHKIEAIAVGIIPPFIDFDQIDHFIDVDIEEVQELRDYLTRKESIFIGISSGANILAAMKLSKQFKNTENIVTVAPDSGRSYI</sequence>
<dbReference type="EMBL" id="RVVJ01000019">
    <property type="protein sequence ID" value="MML54850.1"/>
    <property type="molecule type" value="Genomic_DNA"/>
</dbReference>
<name>A0A3R1AX44_SALET</name>
<evidence type="ECO:0000256" key="8">
    <source>
        <dbReference type="ARBA" id="ARBA00078257"/>
    </source>
</evidence>
<dbReference type="EC" id="2.5.1.47" evidence="4"/>
<dbReference type="GO" id="GO:0006535">
    <property type="term" value="P:cysteine biosynthetic process from serine"/>
    <property type="evidence" value="ECO:0007669"/>
    <property type="project" value="InterPro"/>
</dbReference>
<comment type="similarity">
    <text evidence="3">Belongs to the cysteine synthase/cystathionine beta-synthase family.</text>
</comment>
<dbReference type="PROSITE" id="PS00901">
    <property type="entry name" value="CYS_SYNTHASE"/>
    <property type="match status" value="1"/>
</dbReference>
<comment type="cofactor">
    <cofactor evidence="1">
        <name>pyridoxal 5'-phosphate</name>
        <dbReference type="ChEBI" id="CHEBI:597326"/>
    </cofactor>
</comment>
<proteinExistence type="inferred from homology"/>
<comment type="catalytic activity">
    <reaction evidence="6">
        <text>O-acetyl-L-serine + hydrogen sulfide = L-cysteine + acetate</text>
        <dbReference type="Rhea" id="RHEA:14829"/>
        <dbReference type="ChEBI" id="CHEBI:29919"/>
        <dbReference type="ChEBI" id="CHEBI:30089"/>
        <dbReference type="ChEBI" id="CHEBI:35235"/>
        <dbReference type="ChEBI" id="CHEBI:58340"/>
        <dbReference type="EC" id="2.5.1.47"/>
    </reaction>
</comment>
<evidence type="ECO:0000256" key="6">
    <source>
        <dbReference type="ARBA" id="ARBA00047931"/>
    </source>
</evidence>
<dbReference type="Pfam" id="PF00291">
    <property type="entry name" value="PALP"/>
    <property type="match status" value="1"/>
</dbReference>
<dbReference type="InterPro" id="IPR001216">
    <property type="entry name" value="P-phosphate_BS"/>
</dbReference>
<reference evidence="11" key="1">
    <citation type="submission" date="2018-09" db="EMBL/GenBank/DDBJ databases">
        <authorList>
            <person name="Ashton P.M."/>
            <person name="Dallman T."/>
            <person name="Nair S."/>
            <person name="De Pinna E."/>
            <person name="Peters T."/>
            <person name="Grant K."/>
        </authorList>
    </citation>
    <scope>NUCLEOTIDE SEQUENCE [LARGE SCALE GENOMIC DNA]</scope>
    <source>
        <strain evidence="11">598938</strain>
    </source>
</reference>
<evidence type="ECO:0000256" key="7">
    <source>
        <dbReference type="ARBA" id="ARBA00072081"/>
    </source>
</evidence>
<evidence type="ECO:0000256" key="4">
    <source>
        <dbReference type="ARBA" id="ARBA00012681"/>
    </source>
</evidence>
<dbReference type="PANTHER" id="PTHR10314">
    <property type="entry name" value="CYSTATHIONINE BETA-SYNTHASE"/>
    <property type="match status" value="1"/>
</dbReference>
<evidence type="ECO:0000313" key="11">
    <source>
        <dbReference type="EMBL" id="MML54850.1"/>
    </source>
</evidence>